<feature type="domain" description="Dedicator of cytokinesis N-terminal" evidence="1">
    <location>
        <begin position="40"/>
        <end position="88"/>
    </location>
</feature>
<comment type="caution">
    <text evidence="2">The sequence shown here is derived from an EMBL/GenBank/DDBJ whole genome shotgun (WGS) entry which is preliminary data.</text>
</comment>
<evidence type="ECO:0000313" key="3">
    <source>
        <dbReference type="Proteomes" id="UP000314294"/>
    </source>
</evidence>
<organism evidence="2 3">
    <name type="scientific">Liparis tanakae</name>
    <name type="common">Tanaka's snailfish</name>
    <dbReference type="NCBI Taxonomy" id="230148"/>
    <lineage>
        <taxon>Eukaryota</taxon>
        <taxon>Metazoa</taxon>
        <taxon>Chordata</taxon>
        <taxon>Craniata</taxon>
        <taxon>Vertebrata</taxon>
        <taxon>Euteleostomi</taxon>
        <taxon>Actinopterygii</taxon>
        <taxon>Neopterygii</taxon>
        <taxon>Teleostei</taxon>
        <taxon>Neoteleostei</taxon>
        <taxon>Acanthomorphata</taxon>
        <taxon>Eupercaria</taxon>
        <taxon>Perciformes</taxon>
        <taxon>Cottioidei</taxon>
        <taxon>Cottales</taxon>
        <taxon>Liparidae</taxon>
        <taxon>Liparis</taxon>
    </lineage>
</organism>
<dbReference type="Proteomes" id="UP000314294">
    <property type="component" value="Unassembled WGS sequence"/>
</dbReference>
<accession>A0A4Z2HMV4</accession>
<protein>
    <submittedName>
        <fullName evidence="2">Dedicator of cytokinesis protein 4</fullName>
    </submittedName>
</protein>
<dbReference type="EMBL" id="SRLO01000221">
    <property type="protein sequence ID" value="TNN66303.1"/>
    <property type="molecule type" value="Genomic_DNA"/>
</dbReference>
<dbReference type="InterPro" id="IPR032376">
    <property type="entry name" value="DOCK_N"/>
</dbReference>
<name>A0A4Z2HMV4_9TELE</name>
<dbReference type="AlphaFoldDB" id="A0A4Z2HMV4"/>
<dbReference type="Pfam" id="PF16172">
    <property type="entry name" value="DOCK_N"/>
    <property type="match status" value="1"/>
</dbReference>
<keyword evidence="3" id="KW-1185">Reference proteome</keyword>
<dbReference type="OrthoDB" id="18896at2759"/>
<gene>
    <name evidence="2" type="primary">Dock4_0</name>
    <name evidence="2" type="ORF">EYF80_023439</name>
</gene>
<sequence>MMRMKMAKSLFWLLENVHTNVVVTRWYRGFILKNPNIKMEHRHRKKETPAPASTHHLFVHVKSLMSANLGEELEVFFHIYDGRENRPLRGGMEGGNSVS</sequence>
<reference evidence="2 3" key="1">
    <citation type="submission" date="2019-03" db="EMBL/GenBank/DDBJ databases">
        <title>First draft genome of Liparis tanakae, snailfish: a comprehensive survey of snailfish specific genes.</title>
        <authorList>
            <person name="Kim W."/>
            <person name="Song I."/>
            <person name="Jeong J.-H."/>
            <person name="Kim D."/>
            <person name="Kim S."/>
            <person name="Ryu S."/>
            <person name="Song J.Y."/>
            <person name="Lee S.K."/>
        </authorList>
    </citation>
    <scope>NUCLEOTIDE SEQUENCE [LARGE SCALE GENOMIC DNA]</scope>
    <source>
        <tissue evidence="2">Muscle</tissue>
    </source>
</reference>
<proteinExistence type="predicted"/>
<evidence type="ECO:0000259" key="1">
    <source>
        <dbReference type="Pfam" id="PF16172"/>
    </source>
</evidence>
<evidence type="ECO:0000313" key="2">
    <source>
        <dbReference type="EMBL" id="TNN66303.1"/>
    </source>
</evidence>